<organism evidence="1 2">
    <name type="scientific">Octopus vulgaris</name>
    <name type="common">Common octopus</name>
    <dbReference type="NCBI Taxonomy" id="6645"/>
    <lineage>
        <taxon>Eukaryota</taxon>
        <taxon>Metazoa</taxon>
        <taxon>Spiralia</taxon>
        <taxon>Lophotrochozoa</taxon>
        <taxon>Mollusca</taxon>
        <taxon>Cephalopoda</taxon>
        <taxon>Coleoidea</taxon>
        <taxon>Octopodiformes</taxon>
        <taxon>Octopoda</taxon>
        <taxon>Incirrata</taxon>
        <taxon>Octopodidae</taxon>
        <taxon>Octopus</taxon>
    </lineage>
</organism>
<dbReference type="AlphaFoldDB" id="A0AA36B0C5"/>
<accession>A0AA36B0C5</accession>
<proteinExistence type="predicted"/>
<reference evidence="1" key="1">
    <citation type="submission" date="2023-08" db="EMBL/GenBank/DDBJ databases">
        <authorList>
            <person name="Alioto T."/>
            <person name="Alioto T."/>
            <person name="Gomez Garrido J."/>
        </authorList>
    </citation>
    <scope>NUCLEOTIDE SEQUENCE</scope>
</reference>
<keyword evidence="2" id="KW-1185">Reference proteome</keyword>
<name>A0AA36B0C5_OCTVU</name>
<sequence length="77" mass="8532">MALFRIGYLFHHASDVAAVDVHGDVTTIAELCSSDIHGLPRWFAGPFVGSLELVLTYWISRWVTRSLVGSLSFSLTH</sequence>
<evidence type="ECO:0000313" key="1">
    <source>
        <dbReference type="EMBL" id="CAI9724587.1"/>
    </source>
</evidence>
<gene>
    <name evidence="1" type="ORF">OCTVUL_1B003795</name>
</gene>
<dbReference type="Proteomes" id="UP001162480">
    <property type="component" value="Chromosome 6"/>
</dbReference>
<protein>
    <submittedName>
        <fullName evidence="1">Uncharacterized protein</fullName>
    </submittedName>
</protein>
<evidence type="ECO:0000313" key="2">
    <source>
        <dbReference type="Proteomes" id="UP001162480"/>
    </source>
</evidence>
<dbReference type="EMBL" id="OX597819">
    <property type="protein sequence ID" value="CAI9724587.1"/>
    <property type="molecule type" value="Genomic_DNA"/>
</dbReference>